<evidence type="ECO:0000259" key="1">
    <source>
        <dbReference type="Pfam" id="PF01526"/>
    </source>
</evidence>
<gene>
    <name evidence="2" type="ORF">FKM52_07260</name>
</gene>
<organism evidence="2 3">
    <name type="scientific">Mixta tenebrionis</name>
    <dbReference type="NCBI Taxonomy" id="2562439"/>
    <lineage>
        <taxon>Bacteria</taxon>
        <taxon>Pseudomonadati</taxon>
        <taxon>Pseudomonadota</taxon>
        <taxon>Gammaproteobacteria</taxon>
        <taxon>Enterobacterales</taxon>
        <taxon>Erwiniaceae</taxon>
        <taxon>Mixta</taxon>
    </lineage>
</organism>
<protein>
    <submittedName>
        <fullName evidence="2">Tn3 family transposase</fullName>
    </submittedName>
</protein>
<feature type="domain" description="Tn3 transposase DDE" evidence="1">
    <location>
        <begin position="15"/>
        <end position="55"/>
    </location>
</feature>
<name>A0A506VD24_9GAMM</name>
<sequence length="68" mass="7798">MYHCCSPGNNWLCYASYPEQNGLAKALRGIGRIEQVLFILGWLRDRAPPRRVQAGPIAIQTDLWFCVY</sequence>
<keyword evidence="3" id="KW-1185">Reference proteome</keyword>
<comment type="caution">
    <text evidence="2">The sequence shown here is derived from an EMBL/GenBank/DDBJ whole genome shotgun (WGS) entry which is preliminary data.</text>
</comment>
<evidence type="ECO:0000313" key="3">
    <source>
        <dbReference type="Proteomes" id="UP000319523"/>
    </source>
</evidence>
<dbReference type="AlphaFoldDB" id="A0A506VD24"/>
<dbReference type="GO" id="GO:0004803">
    <property type="term" value="F:transposase activity"/>
    <property type="evidence" value="ECO:0007669"/>
    <property type="project" value="InterPro"/>
</dbReference>
<dbReference type="InterPro" id="IPR002513">
    <property type="entry name" value="Tn3_Tnp_DDE_dom"/>
</dbReference>
<dbReference type="GO" id="GO:0006313">
    <property type="term" value="P:DNA transposition"/>
    <property type="evidence" value="ECO:0007669"/>
    <property type="project" value="InterPro"/>
</dbReference>
<dbReference type="OrthoDB" id="5292689at2"/>
<accession>A0A506VD24</accession>
<dbReference type="EMBL" id="VHQI01000003">
    <property type="protein sequence ID" value="TPW43349.1"/>
    <property type="molecule type" value="Genomic_DNA"/>
</dbReference>
<reference evidence="2 3" key="1">
    <citation type="submission" date="2019-06" db="EMBL/GenBank/DDBJ databases">
        <authorList>
            <person name="Yang Y."/>
        </authorList>
    </citation>
    <scope>NUCLEOTIDE SEQUENCE [LARGE SCALE GENOMIC DNA]</scope>
    <source>
        <strain evidence="2 3">BIT-26</strain>
    </source>
</reference>
<evidence type="ECO:0000313" key="2">
    <source>
        <dbReference type="EMBL" id="TPW43349.1"/>
    </source>
</evidence>
<proteinExistence type="predicted"/>
<dbReference type="Proteomes" id="UP000319523">
    <property type="component" value="Unassembled WGS sequence"/>
</dbReference>
<dbReference type="Pfam" id="PF01526">
    <property type="entry name" value="DDE_Tnp_Tn3"/>
    <property type="match status" value="1"/>
</dbReference>